<keyword evidence="2" id="KW-0560">Oxidoreductase</keyword>
<sequence length="297" mass="32344">MADAANPRLALLLHHLAFNGSPIKMSRASSLSRTSWSSDSTDPIVVVVTGSSGFFGRHLIRELREEASSLGVKLHLRLYDRTTPYPTTPLNAYCATNAQAGRVILASDGTPQPNGGTLRALVLRPSGMCGGADPFLFPPMLNFVASKGQTPKIRIGGHTPSCQHAYAGNVAHAHAYVALRVATNHTVRSSVGGHIFFIVDQAPSNVFDLLALVVRKMGWEPPTTRLPDIVARTVGTITDDLTTLVSPVWSVRPKFTYSTVDMILTPRSVNGHKLKRETGWRPKYLEEEAEERTRQVA</sequence>
<organism evidence="4 5">
    <name type="scientific">Gonapodya prolifera (strain JEL478)</name>
    <name type="common">Monoblepharis prolifera</name>
    <dbReference type="NCBI Taxonomy" id="1344416"/>
    <lineage>
        <taxon>Eukaryota</taxon>
        <taxon>Fungi</taxon>
        <taxon>Fungi incertae sedis</taxon>
        <taxon>Chytridiomycota</taxon>
        <taxon>Chytridiomycota incertae sedis</taxon>
        <taxon>Monoblepharidomycetes</taxon>
        <taxon>Monoblepharidales</taxon>
        <taxon>Gonapodyaceae</taxon>
        <taxon>Gonapodya</taxon>
    </lineage>
</organism>
<dbReference type="GO" id="GO:0016616">
    <property type="term" value="F:oxidoreductase activity, acting on the CH-OH group of donors, NAD or NADP as acceptor"/>
    <property type="evidence" value="ECO:0007669"/>
    <property type="project" value="InterPro"/>
</dbReference>
<dbReference type="EMBL" id="KQ965788">
    <property type="protein sequence ID" value="KXS12447.1"/>
    <property type="molecule type" value="Genomic_DNA"/>
</dbReference>
<dbReference type="AlphaFoldDB" id="A0A139A6L1"/>
<evidence type="ECO:0000256" key="2">
    <source>
        <dbReference type="ARBA" id="ARBA00023002"/>
    </source>
</evidence>
<name>A0A139A6L1_GONPJ</name>
<evidence type="ECO:0000313" key="5">
    <source>
        <dbReference type="Proteomes" id="UP000070544"/>
    </source>
</evidence>
<dbReference type="PANTHER" id="PTHR43245">
    <property type="entry name" value="BIFUNCTIONAL POLYMYXIN RESISTANCE PROTEIN ARNA"/>
    <property type="match status" value="1"/>
</dbReference>
<dbReference type="SUPFAM" id="SSF51735">
    <property type="entry name" value="NAD(P)-binding Rossmann-fold domains"/>
    <property type="match status" value="1"/>
</dbReference>
<reference evidence="4 5" key="1">
    <citation type="journal article" date="2015" name="Genome Biol. Evol.">
        <title>Phylogenomic analyses indicate that early fungi evolved digesting cell walls of algal ancestors of land plants.</title>
        <authorList>
            <person name="Chang Y."/>
            <person name="Wang S."/>
            <person name="Sekimoto S."/>
            <person name="Aerts A.L."/>
            <person name="Choi C."/>
            <person name="Clum A."/>
            <person name="LaButti K.M."/>
            <person name="Lindquist E.A."/>
            <person name="Yee Ngan C."/>
            <person name="Ohm R.A."/>
            <person name="Salamov A.A."/>
            <person name="Grigoriev I.V."/>
            <person name="Spatafora J.W."/>
            <person name="Berbee M.L."/>
        </authorList>
    </citation>
    <scope>NUCLEOTIDE SEQUENCE [LARGE SCALE GENOMIC DNA]</scope>
    <source>
        <strain evidence="4 5">JEL478</strain>
    </source>
</reference>
<evidence type="ECO:0000259" key="3">
    <source>
        <dbReference type="Pfam" id="PF01073"/>
    </source>
</evidence>
<dbReference type="STRING" id="1344416.A0A139A6L1"/>
<keyword evidence="5" id="KW-1185">Reference proteome</keyword>
<dbReference type="InterPro" id="IPR050177">
    <property type="entry name" value="Lipid_A_modif_metabolic_enz"/>
</dbReference>
<comment type="similarity">
    <text evidence="1">Belongs to the 3-beta-HSD family.</text>
</comment>
<dbReference type="GO" id="GO:0006694">
    <property type="term" value="P:steroid biosynthetic process"/>
    <property type="evidence" value="ECO:0007669"/>
    <property type="project" value="InterPro"/>
</dbReference>
<dbReference type="Pfam" id="PF01073">
    <property type="entry name" value="3Beta_HSD"/>
    <property type="match status" value="1"/>
</dbReference>
<evidence type="ECO:0000256" key="1">
    <source>
        <dbReference type="ARBA" id="ARBA00009219"/>
    </source>
</evidence>
<dbReference type="Proteomes" id="UP000070544">
    <property type="component" value="Unassembled WGS sequence"/>
</dbReference>
<dbReference type="InterPro" id="IPR002225">
    <property type="entry name" value="3Beta_OHSteriod_DH/Estase"/>
</dbReference>
<proteinExistence type="inferred from homology"/>
<evidence type="ECO:0000313" key="4">
    <source>
        <dbReference type="EMBL" id="KXS12447.1"/>
    </source>
</evidence>
<dbReference type="Gene3D" id="3.40.50.720">
    <property type="entry name" value="NAD(P)-binding Rossmann-like Domain"/>
    <property type="match status" value="1"/>
</dbReference>
<dbReference type="InterPro" id="IPR036291">
    <property type="entry name" value="NAD(P)-bd_dom_sf"/>
</dbReference>
<dbReference type="PANTHER" id="PTHR43245:SF51">
    <property type="entry name" value="SHORT CHAIN DEHYDROGENASE_REDUCTASE FAMILY 42E, MEMBER 2"/>
    <property type="match status" value="1"/>
</dbReference>
<feature type="domain" description="3-beta hydroxysteroid dehydrogenase/isomerase" evidence="3">
    <location>
        <begin position="80"/>
        <end position="227"/>
    </location>
</feature>
<gene>
    <name evidence="4" type="ORF">M427DRAFT_59589</name>
</gene>
<accession>A0A139A6L1</accession>
<protein>
    <submittedName>
        <fullName evidence="4">NAD(P)-binding protein</fullName>
    </submittedName>
</protein>
<dbReference type="OrthoDB" id="10058185at2759"/>